<dbReference type="Proteomes" id="UP000298787">
    <property type="component" value="Chromosome 14"/>
</dbReference>
<dbReference type="EMBL" id="CM014091">
    <property type="protein sequence ID" value="TKS82070.1"/>
    <property type="molecule type" value="Genomic_DNA"/>
</dbReference>
<dbReference type="SUPFAM" id="SSF50156">
    <property type="entry name" value="PDZ domain-like"/>
    <property type="match status" value="2"/>
</dbReference>
<dbReference type="Gene3D" id="2.30.42.10">
    <property type="match status" value="2"/>
</dbReference>
<dbReference type="AlphaFoldDB" id="A0A4U5V4E7"/>
<dbReference type="GO" id="GO:0030595">
    <property type="term" value="P:leukocyte chemotaxis"/>
    <property type="evidence" value="ECO:0007669"/>
    <property type="project" value="TreeGrafter"/>
</dbReference>
<organism evidence="2 3">
    <name type="scientific">Collichthys lucidus</name>
    <name type="common">Big head croaker</name>
    <name type="synonym">Sciaena lucida</name>
    <dbReference type="NCBI Taxonomy" id="240159"/>
    <lineage>
        <taxon>Eukaryota</taxon>
        <taxon>Metazoa</taxon>
        <taxon>Chordata</taxon>
        <taxon>Craniata</taxon>
        <taxon>Vertebrata</taxon>
        <taxon>Euteleostomi</taxon>
        <taxon>Actinopterygii</taxon>
        <taxon>Neopterygii</taxon>
        <taxon>Teleostei</taxon>
        <taxon>Neoteleostei</taxon>
        <taxon>Acanthomorphata</taxon>
        <taxon>Eupercaria</taxon>
        <taxon>Sciaenidae</taxon>
        <taxon>Collichthys</taxon>
    </lineage>
</organism>
<dbReference type="InterPro" id="IPR001478">
    <property type="entry name" value="PDZ"/>
</dbReference>
<evidence type="ECO:0000259" key="1">
    <source>
        <dbReference type="PROSITE" id="PS50106"/>
    </source>
</evidence>
<dbReference type="GO" id="GO:0005125">
    <property type="term" value="F:cytokine activity"/>
    <property type="evidence" value="ECO:0007669"/>
    <property type="project" value="InterPro"/>
</dbReference>
<dbReference type="SMART" id="SM00228">
    <property type="entry name" value="PDZ"/>
    <property type="match status" value="2"/>
</dbReference>
<dbReference type="GO" id="GO:0042609">
    <property type="term" value="F:CD4 receptor binding"/>
    <property type="evidence" value="ECO:0007669"/>
    <property type="project" value="TreeGrafter"/>
</dbReference>
<evidence type="ECO:0000313" key="2">
    <source>
        <dbReference type="EMBL" id="TKS82070.1"/>
    </source>
</evidence>
<dbReference type="PANTHER" id="PTHR48484">
    <property type="entry name" value="PRO-INTERLEUKIN-16"/>
    <property type="match status" value="1"/>
</dbReference>
<dbReference type="InterPro" id="IPR036034">
    <property type="entry name" value="PDZ_sf"/>
</dbReference>
<keyword evidence="3" id="KW-1185">Reference proteome</keyword>
<accession>A0A4U5V4E7</accession>
<feature type="domain" description="PDZ" evidence="1">
    <location>
        <begin position="198"/>
        <end position="280"/>
    </location>
</feature>
<reference evidence="2 3" key="1">
    <citation type="submission" date="2019-01" db="EMBL/GenBank/DDBJ databases">
        <title>Genome Assembly of Collichthys lucidus.</title>
        <authorList>
            <person name="Cai M."/>
            <person name="Xiao S."/>
        </authorList>
    </citation>
    <scope>NUCLEOTIDE SEQUENCE [LARGE SCALE GENOMIC DNA]</scope>
    <source>
        <strain evidence="2">JT15FE1705JMU</strain>
        <tissue evidence="2">Muscle</tissue>
    </source>
</reference>
<protein>
    <submittedName>
        <fullName evidence="2">Pro-interleukin-16 Interleukin-16</fullName>
    </submittedName>
</protein>
<dbReference type="InterPro" id="IPR055287">
    <property type="entry name" value="IL-16-like"/>
</dbReference>
<name>A0A4U5V4E7_COLLU</name>
<gene>
    <name evidence="2" type="ORF">D9C73_016179</name>
</gene>
<dbReference type="PANTHER" id="PTHR48484:SF1">
    <property type="entry name" value="DENTIN SIALOPHOSPHOPROTEIN"/>
    <property type="match status" value="1"/>
</dbReference>
<sequence length="286" mass="31028">MSQSDRRSFSVSLSDLCNFAGVDYESENDSDEWQPTGRRSASLSSEMSALSCVSVMPSEELDRLLEDVRSLGDNNLKDYDDVQVVVLHKEMGVGLGFSVAGGVDQNKPVTVHKVFHSGVAAQEGSIREGDQVLSINGTSLCGFVHWEALRVLRRAKARELGVVVLRRGGISSICKGGAQANNAGPTQTQQTVSGQRLCVCLEKNNRDLGFSLEGGLGSSLENRPITVQKIFQGGPVDKVCPGDEVLEIEGVSTMGMRRLEAWTLIRKLPPGPVEVVLRRHLKHPET</sequence>
<dbReference type="CDD" id="cd06762">
    <property type="entry name" value="PDZ6_PDZD2-PDZ3_hPro-IL-16-like"/>
    <property type="match status" value="1"/>
</dbReference>
<evidence type="ECO:0000313" key="3">
    <source>
        <dbReference type="Proteomes" id="UP000298787"/>
    </source>
</evidence>
<feature type="domain" description="PDZ" evidence="1">
    <location>
        <begin position="84"/>
        <end position="155"/>
    </location>
</feature>
<proteinExistence type="predicted"/>
<dbReference type="PROSITE" id="PS50106">
    <property type="entry name" value="PDZ"/>
    <property type="match status" value="2"/>
</dbReference>
<dbReference type="STRING" id="240159.A0A4U5V4E7"/>
<dbReference type="FunFam" id="2.30.42.10:FF:000122">
    <property type="entry name" value="Pro-interleukin-16"/>
    <property type="match status" value="1"/>
</dbReference>
<dbReference type="Pfam" id="PF00595">
    <property type="entry name" value="PDZ"/>
    <property type="match status" value="2"/>
</dbReference>
<dbReference type="GO" id="GO:0050930">
    <property type="term" value="P:induction of positive chemotaxis"/>
    <property type="evidence" value="ECO:0007669"/>
    <property type="project" value="InterPro"/>
</dbReference>